<keyword evidence="1" id="KW-0472">Membrane</keyword>
<keyword evidence="3" id="KW-1185">Reference proteome</keyword>
<accession>A0A0C2M8F9</accession>
<dbReference type="EMBL" id="JWZT01004756">
    <property type="protein sequence ID" value="KII63275.1"/>
    <property type="molecule type" value="Genomic_DNA"/>
</dbReference>
<keyword evidence="1" id="KW-0812">Transmembrane</keyword>
<comment type="caution">
    <text evidence="2">The sequence shown here is derived from an EMBL/GenBank/DDBJ whole genome shotgun (WGS) entry which is preliminary data.</text>
</comment>
<reference evidence="2 3" key="1">
    <citation type="journal article" date="2014" name="Genome Biol. Evol.">
        <title>The genome of the myxosporean Thelohanellus kitauei shows adaptations to nutrient acquisition within its fish host.</title>
        <authorList>
            <person name="Yang Y."/>
            <person name="Xiong J."/>
            <person name="Zhou Z."/>
            <person name="Huo F."/>
            <person name="Miao W."/>
            <person name="Ran C."/>
            <person name="Liu Y."/>
            <person name="Zhang J."/>
            <person name="Feng J."/>
            <person name="Wang M."/>
            <person name="Wang M."/>
            <person name="Wang L."/>
            <person name="Yao B."/>
        </authorList>
    </citation>
    <scope>NUCLEOTIDE SEQUENCE [LARGE SCALE GENOMIC DNA]</scope>
    <source>
        <strain evidence="2">Wuqing</strain>
    </source>
</reference>
<proteinExistence type="predicted"/>
<feature type="transmembrane region" description="Helical" evidence="1">
    <location>
        <begin position="77"/>
        <end position="101"/>
    </location>
</feature>
<dbReference type="Proteomes" id="UP000031668">
    <property type="component" value="Unassembled WGS sequence"/>
</dbReference>
<feature type="transmembrane region" description="Helical" evidence="1">
    <location>
        <begin position="7"/>
        <end position="28"/>
    </location>
</feature>
<name>A0A0C2M8F9_THEKT</name>
<evidence type="ECO:0000313" key="3">
    <source>
        <dbReference type="Proteomes" id="UP000031668"/>
    </source>
</evidence>
<protein>
    <submittedName>
        <fullName evidence="2">Uncharacterized protein</fullName>
    </submittedName>
</protein>
<dbReference type="AlphaFoldDB" id="A0A0C2M8F9"/>
<evidence type="ECO:0000256" key="1">
    <source>
        <dbReference type="SAM" id="Phobius"/>
    </source>
</evidence>
<organism evidence="2 3">
    <name type="scientific">Thelohanellus kitauei</name>
    <name type="common">Myxosporean</name>
    <dbReference type="NCBI Taxonomy" id="669202"/>
    <lineage>
        <taxon>Eukaryota</taxon>
        <taxon>Metazoa</taxon>
        <taxon>Cnidaria</taxon>
        <taxon>Myxozoa</taxon>
        <taxon>Myxosporea</taxon>
        <taxon>Bivalvulida</taxon>
        <taxon>Platysporina</taxon>
        <taxon>Myxobolidae</taxon>
        <taxon>Thelohanellus</taxon>
    </lineage>
</organism>
<gene>
    <name evidence="2" type="ORF">RF11_03980</name>
</gene>
<sequence>MACKSLGASSAGLVLNTICIALLITLIFEKDWFGPGIPKDATNHAINKETIMKFEREIDESFKNKMSRDQSGNPQEIYLAVSAWPLFLSILASTILFIGFITQVIVYRKCLQAPEI</sequence>
<evidence type="ECO:0000313" key="2">
    <source>
        <dbReference type="EMBL" id="KII63275.1"/>
    </source>
</evidence>
<keyword evidence="1" id="KW-1133">Transmembrane helix</keyword>